<protein>
    <recommendedName>
        <fullName evidence="3">Serine/threonine protein kinase</fullName>
    </recommendedName>
</protein>
<keyword evidence="2" id="KW-1185">Reference proteome</keyword>
<dbReference type="EMBL" id="JBHTMX010000348">
    <property type="protein sequence ID" value="MFD1333807.1"/>
    <property type="molecule type" value="Genomic_DNA"/>
</dbReference>
<evidence type="ECO:0000313" key="1">
    <source>
        <dbReference type="EMBL" id="MFD1333807.1"/>
    </source>
</evidence>
<accession>A0ABW3ZBV3</accession>
<comment type="caution">
    <text evidence="1">The sequence shown here is derived from an EMBL/GenBank/DDBJ whole genome shotgun (WGS) entry which is preliminary data.</text>
</comment>
<organism evidence="1 2">
    <name type="scientific">Methylopila musalis</name>
    <dbReference type="NCBI Taxonomy" id="1134781"/>
    <lineage>
        <taxon>Bacteria</taxon>
        <taxon>Pseudomonadati</taxon>
        <taxon>Pseudomonadota</taxon>
        <taxon>Alphaproteobacteria</taxon>
        <taxon>Hyphomicrobiales</taxon>
        <taxon>Methylopilaceae</taxon>
        <taxon>Methylopila</taxon>
    </lineage>
</organism>
<name>A0ABW3ZBV3_9HYPH</name>
<evidence type="ECO:0000313" key="2">
    <source>
        <dbReference type="Proteomes" id="UP001597171"/>
    </source>
</evidence>
<dbReference type="Proteomes" id="UP001597171">
    <property type="component" value="Unassembled WGS sequence"/>
</dbReference>
<reference evidence="2" key="1">
    <citation type="journal article" date="2019" name="Int. J. Syst. Evol. Microbiol.">
        <title>The Global Catalogue of Microorganisms (GCM) 10K type strain sequencing project: providing services to taxonomists for standard genome sequencing and annotation.</title>
        <authorList>
            <consortium name="The Broad Institute Genomics Platform"/>
            <consortium name="The Broad Institute Genome Sequencing Center for Infectious Disease"/>
            <person name="Wu L."/>
            <person name="Ma J."/>
        </authorList>
    </citation>
    <scope>NUCLEOTIDE SEQUENCE [LARGE SCALE GENOMIC DNA]</scope>
    <source>
        <strain evidence="2">CCUG 61696</strain>
    </source>
</reference>
<feature type="non-terminal residue" evidence="1">
    <location>
        <position position="1"/>
    </location>
</feature>
<evidence type="ECO:0008006" key="3">
    <source>
        <dbReference type="Google" id="ProtNLM"/>
    </source>
</evidence>
<sequence>RRGTALFVGAGVAAVVAAAAIGWALRGGDAPTPPDPVPPQVSALTVEEIRAPAAGSCAQALFGSAQPERRPVAIDATAAAAPSRLDGRLCGLSFHAADASIRLSGGLAAVSIAPRMEPGGGVTYLLRSNVTQNVVYEVQAVSNTDGRVVQRLVHQLVP</sequence>
<gene>
    <name evidence="1" type="ORF">ACFQ4O_17520</name>
</gene>
<proteinExistence type="predicted"/>